<feature type="transmembrane region" description="Helical" evidence="1">
    <location>
        <begin position="41"/>
        <end position="62"/>
    </location>
</feature>
<proteinExistence type="predicted"/>
<protein>
    <submittedName>
        <fullName evidence="2">Uncharacterized protein</fullName>
    </submittedName>
</protein>
<name>A0AAF1A049_SOLVR</name>
<keyword evidence="3" id="KW-1185">Reference proteome</keyword>
<reference evidence="2" key="1">
    <citation type="submission" date="2023-08" db="EMBL/GenBank/DDBJ databases">
        <title>A de novo genome assembly of Solanum verrucosum Schlechtendal, a Mexican diploid species geographically isolated from the other diploid A-genome species in potato relatives.</title>
        <authorList>
            <person name="Hosaka K."/>
        </authorList>
    </citation>
    <scope>NUCLEOTIDE SEQUENCE</scope>
    <source>
        <tissue evidence="2">Young leaves</tissue>
    </source>
</reference>
<keyword evidence="1" id="KW-1133">Transmembrane helix</keyword>
<keyword evidence="1" id="KW-0812">Transmembrane</keyword>
<dbReference type="AlphaFoldDB" id="A0AAF1A049"/>
<evidence type="ECO:0000256" key="1">
    <source>
        <dbReference type="SAM" id="Phobius"/>
    </source>
</evidence>
<organism evidence="2 3">
    <name type="scientific">Solanum verrucosum</name>
    <dbReference type="NCBI Taxonomy" id="315347"/>
    <lineage>
        <taxon>Eukaryota</taxon>
        <taxon>Viridiplantae</taxon>
        <taxon>Streptophyta</taxon>
        <taxon>Embryophyta</taxon>
        <taxon>Tracheophyta</taxon>
        <taxon>Spermatophyta</taxon>
        <taxon>Magnoliopsida</taxon>
        <taxon>eudicotyledons</taxon>
        <taxon>Gunneridae</taxon>
        <taxon>Pentapetalae</taxon>
        <taxon>asterids</taxon>
        <taxon>lamiids</taxon>
        <taxon>Solanales</taxon>
        <taxon>Solanaceae</taxon>
        <taxon>Solanoideae</taxon>
        <taxon>Solaneae</taxon>
        <taxon>Solanum</taxon>
    </lineage>
</organism>
<gene>
    <name evidence="2" type="ORF">MTR67_051436</name>
</gene>
<evidence type="ECO:0000313" key="3">
    <source>
        <dbReference type="Proteomes" id="UP001234989"/>
    </source>
</evidence>
<dbReference type="Proteomes" id="UP001234989">
    <property type="component" value="Chromosome 12"/>
</dbReference>
<dbReference type="EMBL" id="CP133623">
    <property type="protein sequence ID" value="WMV58051.1"/>
    <property type="molecule type" value="Genomic_DNA"/>
</dbReference>
<keyword evidence="1" id="KW-0472">Membrane</keyword>
<sequence length="68" mass="7992">MESNSFDTAIDLAVPTIKLKRFPLLDHYKVHYRKQVQALFLLYKITAMNHIVTICFVVQSMLNSFQFL</sequence>
<accession>A0AAF1A049</accession>
<evidence type="ECO:0000313" key="2">
    <source>
        <dbReference type="EMBL" id="WMV58051.1"/>
    </source>
</evidence>